<keyword evidence="3" id="KW-0520">NAD</keyword>
<reference evidence="7 8" key="1">
    <citation type="journal article" date="2014" name="Arch. Microbiol.">
        <title>Bacillus mesophilum sp. nov., strain IITR-54T, a novel 4-chlorobiphenyl dechlorinating bacterium.</title>
        <authorList>
            <person name="Manickam N."/>
            <person name="Singh N.K."/>
            <person name="Bajaj A."/>
            <person name="Kumar R.M."/>
            <person name="Kaur G."/>
            <person name="Kaur N."/>
            <person name="Bala M."/>
            <person name="Kumar A."/>
            <person name="Mayilraj S."/>
        </authorList>
    </citation>
    <scope>NUCLEOTIDE SEQUENCE [LARGE SCALE GENOMIC DNA]</scope>
    <source>
        <strain evidence="7 8">IITR-54</strain>
    </source>
</reference>
<dbReference type="InterPro" id="IPR006115">
    <property type="entry name" value="6PGDH_NADP-bd"/>
</dbReference>
<dbReference type="OrthoDB" id="9786703at2"/>
<dbReference type="GO" id="GO:0051287">
    <property type="term" value="F:NAD binding"/>
    <property type="evidence" value="ECO:0007669"/>
    <property type="project" value="InterPro"/>
</dbReference>
<dbReference type="SUPFAM" id="SSF48179">
    <property type="entry name" value="6-phosphogluconate dehydrogenase C-terminal domain-like"/>
    <property type="match status" value="1"/>
</dbReference>
<organism evidence="7 8">
    <name type="scientific">Bacillus mesophilum</name>
    <dbReference type="NCBI Taxonomy" id="1071718"/>
    <lineage>
        <taxon>Bacteria</taxon>
        <taxon>Bacillati</taxon>
        <taxon>Bacillota</taxon>
        <taxon>Bacilli</taxon>
        <taxon>Bacillales</taxon>
        <taxon>Bacillaceae</taxon>
        <taxon>Bacillus</taxon>
    </lineage>
</organism>
<dbReference type="InterPro" id="IPR002204">
    <property type="entry name" value="3-OH-isobutyrate_DH-rel_CS"/>
</dbReference>
<dbReference type="GO" id="GO:0016054">
    <property type="term" value="P:organic acid catabolic process"/>
    <property type="evidence" value="ECO:0007669"/>
    <property type="project" value="UniProtKB-ARBA"/>
</dbReference>
<protein>
    <submittedName>
        <fullName evidence="7">NAD(P)-dependent oxidoreductase</fullName>
    </submittedName>
</protein>
<evidence type="ECO:0000313" key="7">
    <source>
        <dbReference type="EMBL" id="KAB2335813.1"/>
    </source>
</evidence>
<feature type="active site" evidence="4">
    <location>
        <position position="172"/>
    </location>
</feature>
<dbReference type="InterPro" id="IPR029154">
    <property type="entry name" value="HIBADH-like_NADP-bd"/>
</dbReference>
<dbReference type="EMBL" id="WBOT01000001">
    <property type="protein sequence ID" value="KAB2335813.1"/>
    <property type="molecule type" value="Genomic_DNA"/>
</dbReference>
<dbReference type="SUPFAM" id="SSF51735">
    <property type="entry name" value="NAD(P)-binding Rossmann-fold domains"/>
    <property type="match status" value="1"/>
</dbReference>
<evidence type="ECO:0000259" key="6">
    <source>
        <dbReference type="Pfam" id="PF14833"/>
    </source>
</evidence>
<dbReference type="PIRSF" id="PIRSF000103">
    <property type="entry name" value="HIBADH"/>
    <property type="match status" value="1"/>
</dbReference>
<dbReference type="InterPro" id="IPR008927">
    <property type="entry name" value="6-PGluconate_DH-like_C_sf"/>
</dbReference>
<evidence type="ECO:0000313" key="8">
    <source>
        <dbReference type="Proteomes" id="UP000441354"/>
    </source>
</evidence>
<evidence type="ECO:0000256" key="1">
    <source>
        <dbReference type="ARBA" id="ARBA00009080"/>
    </source>
</evidence>
<dbReference type="Proteomes" id="UP000441354">
    <property type="component" value="Unassembled WGS sequence"/>
</dbReference>
<comment type="similarity">
    <text evidence="1">Belongs to the HIBADH-related family.</text>
</comment>
<dbReference type="PANTHER" id="PTHR22981:SF7">
    <property type="entry name" value="3-HYDROXYISOBUTYRATE DEHYDROGENASE, MITOCHONDRIAL"/>
    <property type="match status" value="1"/>
</dbReference>
<evidence type="ECO:0000256" key="3">
    <source>
        <dbReference type="ARBA" id="ARBA00023027"/>
    </source>
</evidence>
<proteinExistence type="inferred from homology"/>
<keyword evidence="2" id="KW-0560">Oxidoreductase</keyword>
<dbReference type="Gene3D" id="1.10.1040.10">
    <property type="entry name" value="N-(1-d-carboxylethyl)-l-norvaline Dehydrogenase, domain 2"/>
    <property type="match status" value="1"/>
</dbReference>
<keyword evidence="8" id="KW-1185">Reference proteome</keyword>
<dbReference type="RefSeq" id="WP_151572413.1">
    <property type="nucleotide sequence ID" value="NZ_WBOT01000001.1"/>
</dbReference>
<dbReference type="AlphaFoldDB" id="A0A7V7RQQ0"/>
<dbReference type="Gene3D" id="3.40.50.720">
    <property type="entry name" value="NAD(P)-binding Rossmann-like Domain"/>
    <property type="match status" value="1"/>
</dbReference>
<dbReference type="Pfam" id="PF14833">
    <property type="entry name" value="NAD_binding_11"/>
    <property type="match status" value="1"/>
</dbReference>
<gene>
    <name evidence="7" type="ORF">F7732_04420</name>
</gene>
<dbReference type="GO" id="GO:0016616">
    <property type="term" value="F:oxidoreductase activity, acting on the CH-OH group of donors, NAD or NADP as acceptor"/>
    <property type="evidence" value="ECO:0007669"/>
    <property type="project" value="TreeGrafter"/>
</dbReference>
<feature type="domain" description="3-hydroxyisobutyrate dehydrogenase-like NAD-binding" evidence="6">
    <location>
        <begin position="167"/>
        <end position="286"/>
    </location>
</feature>
<dbReference type="PROSITE" id="PS00895">
    <property type="entry name" value="3_HYDROXYISOBUT_DH"/>
    <property type="match status" value="1"/>
</dbReference>
<dbReference type="InterPro" id="IPR036291">
    <property type="entry name" value="NAD(P)-bd_dom_sf"/>
</dbReference>
<feature type="domain" description="6-phosphogluconate dehydrogenase NADP-binding" evidence="5">
    <location>
        <begin position="3"/>
        <end position="161"/>
    </location>
</feature>
<evidence type="ECO:0000256" key="4">
    <source>
        <dbReference type="PIRSR" id="PIRSR000103-1"/>
    </source>
</evidence>
<dbReference type="Pfam" id="PF03446">
    <property type="entry name" value="NAD_binding_2"/>
    <property type="match status" value="1"/>
</dbReference>
<name>A0A7V7RQQ0_9BACI</name>
<dbReference type="GO" id="GO:0050661">
    <property type="term" value="F:NADP binding"/>
    <property type="evidence" value="ECO:0007669"/>
    <property type="project" value="InterPro"/>
</dbReference>
<dbReference type="InterPro" id="IPR013328">
    <property type="entry name" value="6PGD_dom2"/>
</dbReference>
<dbReference type="InterPro" id="IPR015815">
    <property type="entry name" value="HIBADH-related"/>
</dbReference>
<evidence type="ECO:0000259" key="5">
    <source>
        <dbReference type="Pfam" id="PF03446"/>
    </source>
</evidence>
<dbReference type="PANTHER" id="PTHR22981">
    <property type="entry name" value="3-HYDROXYISOBUTYRATE DEHYDROGENASE-RELATED"/>
    <property type="match status" value="1"/>
</dbReference>
<accession>A0A7V7RQQ0</accession>
<evidence type="ECO:0000256" key="2">
    <source>
        <dbReference type="ARBA" id="ARBA00023002"/>
    </source>
</evidence>
<sequence length="301" mass="33110">MKKIGFIGLGNMGLPMSANLLKAGYIVYGSDINEKAEDAFQKLGGKISTPVEELTGICEVIFTSLPSNKAAESVYFGKHGLIEQSSNKCILIDTSTISPELHQKIEKAIEENGGQFIAAPVSGGVVGAVNKTLTFMAGGSKTVFDQAFPVMEAMGENIFHISEKVDSGTITKLMNNLLIGYYTWGVAEALTLAEKSGLDLKQLFEVLNVSYGQSRIYERNYESFIAKDDYNPGFTLKLLIKDLQFAMELSEQQQVELPISKTLLANYQKADAKGYGDLDMSIVYKMIQEHNNTNKEEERLV</sequence>
<comment type="caution">
    <text evidence="7">The sequence shown here is derived from an EMBL/GenBank/DDBJ whole genome shotgun (WGS) entry which is preliminary data.</text>
</comment>